<dbReference type="Proteomes" id="UP000663292">
    <property type="component" value="Chromosome"/>
</dbReference>
<organism evidence="1 2">
    <name type="scientific">Halapricum desulfuricans</name>
    <dbReference type="NCBI Taxonomy" id="2841257"/>
    <lineage>
        <taxon>Archaea</taxon>
        <taxon>Methanobacteriati</taxon>
        <taxon>Methanobacteriota</taxon>
        <taxon>Stenosarchaea group</taxon>
        <taxon>Halobacteria</taxon>
        <taxon>Halobacteriales</taxon>
        <taxon>Haloarculaceae</taxon>
        <taxon>Halapricum</taxon>
    </lineage>
</organism>
<name>A0A897NU90_9EURY</name>
<dbReference type="EMBL" id="CP064791">
    <property type="protein sequence ID" value="QSG13726.1"/>
    <property type="molecule type" value="Genomic_DNA"/>
</dbReference>
<gene>
    <name evidence="1" type="primary">arsR</name>
    <name evidence="1" type="ORF">HSEST_0170</name>
</gene>
<evidence type="ECO:0000313" key="2">
    <source>
        <dbReference type="Proteomes" id="UP000663292"/>
    </source>
</evidence>
<proteinExistence type="predicted"/>
<evidence type="ECO:0000313" key="1">
    <source>
        <dbReference type="EMBL" id="QSG13726.1"/>
    </source>
</evidence>
<accession>A0A897NU90</accession>
<dbReference type="AlphaFoldDB" id="A0A897NU90"/>
<protein>
    <submittedName>
        <fullName evidence="1">Transcriptional regulator containing HTH domain,ArsR family</fullName>
    </submittedName>
</protein>
<reference evidence="1 2" key="1">
    <citation type="submission" date="2020-11" db="EMBL/GenBank/DDBJ databases">
        <title>Carbohydrate-dependent, anaerobic sulfur respiration: A novel catabolism in halophilic archaea.</title>
        <authorList>
            <person name="Sorokin D.Y."/>
            <person name="Messina E."/>
            <person name="Smedile F."/>
            <person name="La Cono V."/>
            <person name="Hallsworth J.E."/>
            <person name="Yakimov M.M."/>
        </authorList>
    </citation>
    <scope>NUCLEOTIDE SEQUENCE [LARGE SCALE GENOMIC DNA]</scope>
    <source>
        <strain evidence="1 2">HSR-Est</strain>
    </source>
</reference>
<sequence length="289" mass="32786">MAKQGGTMSSSEAYILNEIQNPAALRVVFDSIADGNETKEEIQEDTCLPDGSTEEILGGLVLLRLISRSDFGYEATSLSWDTGDRHRDFQLSALENLAKEATAEDWGKQAAVLLNYEYLISRNIQEFENNERALYEDIDYWIKKETDYRPKGDGEIYKHNDVKFANWTRLVEYLGLVHKVSGRQHTVYPDPELILASIRRATENYPVQGEKADIEVRDYLEWLDSNLLRIGYSTGGTVPEILTQCLFSLVRSRQIRLVEYGDAGSVTFTHLPNRAHSGIDQEANSIKLL</sequence>
<keyword evidence="2" id="KW-1185">Reference proteome</keyword>